<keyword evidence="1" id="KW-0472">Membrane</keyword>
<dbReference type="Gene3D" id="2.60.40.1890">
    <property type="entry name" value="PCu(A)C copper chaperone"/>
    <property type="match status" value="1"/>
</dbReference>
<dbReference type="RefSeq" id="WP_381744530.1">
    <property type="nucleotide sequence ID" value="NZ_JBHSDP010000029.1"/>
</dbReference>
<proteinExistence type="predicted"/>
<dbReference type="PANTHER" id="PTHR36302">
    <property type="entry name" value="BLR7088 PROTEIN"/>
    <property type="match status" value="1"/>
</dbReference>
<feature type="transmembrane region" description="Helical" evidence="1">
    <location>
        <begin position="20"/>
        <end position="42"/>
    </location>
</feature>
<comment type="caution">
    <text evidence="2">The sequence shown here is derived from an EMBL/GenBank/DDBJ whole genome shotgun (WGS) entry which is preliminary data.</text>
</comment>
<organism evidence="2 3">
    <name type="scientific">Streptomyces andamanensis</name>
    <dbReference type="NCBI Taxonomy" id="1565035"/>
    <lineage>
        <taxon>Bacteria</taxon>
        <taxon>Bacillati</taxon>
        <taxon>Actinomycetota</taxon>
        <taxon>Actinomycetes</taxon>
        <taxon>Kitasatosporales</taxon>
        <taxon>Streptomycetaceae</taxon>
        <taxon>Streptomyces</taxon>
    </lineage>
</organism>
<dbReference type="EMBL" id="JBHSDP010000029">
    <property type="protein sequence ID" value="MFC4333187.1"/>
    <property type="molecule type" value="Genomic_DNA"/>
</dbReference>
<dbReference type="InterPro" id="IPR036182">
    <property type="entry name" value="PCuAC_sf"/>
</dbReference>
<evidence type="ECO:0000256" key="1">
    <source>
        <dbReference type="SAM" id="Phobius"/>
    </source>
</evidence>
<dbReference type="Pfam" id="PF04314">
    <property type="entry name" value="PCuAC"/>
    <property type="match status" value="1"/>
</dbReference>
<dbReference type="SUPFAM" id="SSF110087">
    <property type="entry name" value="DR1885-like metal-binding protein"/>
    <property type="match status" value="1"/>
</dbReference>
<gene>
    <name evidence="2" type="ORF">ACFPC0_36610</name>
</gene>
<dbReference type="InterPro" id="IPR058248">
    <property type="entry name" value="Lxx211020-like"/>
</dbReference>
<dbReference type="Proteomes" id="UP001595824">
    <property type="component" value="Unassembled WGS sequence"/>
</dbReference>
<name>A0ABV8TRD2_9ACTN</name>
<sequence length="176" mass="18281">MSVSVPGTASAATTVRRPRASALAAAAPVAACLVALGALTLWTTLGCAGSPPDLGVTRARVFQPTGGTPDTAAFFRITNQGGAADELVEVTAPSVPDGIALSRHRMTPDGAAYRDPADRLSVPARGTLDMSPLSSDVTVPANPKWRVGDRVWFELRFAHSGTVRVRARVVRPGPLD</sequence>
<keyword evidence="3" id="KW-1185">Reference proteome</keyword>
<keyword evidence="1" id="KW-1133">Transmembrane helix</keyword>
<accession>A0ABV8TRD2</accession>
<evidence type="ECO:0000313" key="2">
    <source>
        <dbReference type="EMBL" id="MFC4333187.1"/>
    </source>
</evidence>
<reference evidence="3" key="1">
    <citation type="journal article" date="2019" name="Int. J. Syst. Evol. Microbiol.">
        <title>The Global Catalogue of Microorganisms (GCM) 10K type strain sequencing project: providing services to taxonomists for standard genome sequencing and annotation.</title>
        <authorList>
            <consortium name="The Broad Institute Genomics Platform"/>
            <consortium name="The Broad Institute Genome Sequencing Center for Infectious Disease"/>
            <person name="Wu L."/>
            <person name="Ma J."/>
        </authorList>
    </citation>
    <scope>NUCLEOTIDE SEQUENCE [LARGE SCALE GENOMIC DNA]</scope>
    <source>
        <strain evidence="3">PCU 347</strain>
    </source>
</reference>
<dbReference type="InterPro" id="IPR007410">
    <property type="entry name" value="LpqE-like"/>
</dbReference>
<keyword evidence="1" id="KW-0812">Transmembrane</keyword>
<protein>
    <submittedName>
        <fullName evidence="2">Copper chaperone PCu(A)C</fullName>
    </submittedName>
</protein>
<dbReference type="PANTHER" id="PTHR36302:SF1">
    <property type="entry name" value="COPPER CHAPERONE PCU(A)C"/>
    <property type="match status" value="1"/>
</dbReference>
<evidence type="ECO:0000313" key="3">
    <source>
        <dbReference type="Proteomes" id="UP001595824"/>
    </source>
</evidence>